<dbReference type="SMART" id="SM00906">
    <property type="entry name" value="Fungal_trans"/>
    <property type="match status" value="1"/>
</dbReference>
<feature type="domain" description="Zn(2)-C6 fungal-type" evidence="7">
    <location>
        <begin position="168"/>
        <end position="198"/>
    </location>
</feature>
<feature type="region of interest" description="Disordered" evidence="6">
    <location>
        <begin position="26"/>
        <end position="65"/>
    </location>
</feature>
<keyword evidence="4" id="KW-0804">Transcription</keyword>
<dbReference type="InterPro" id="IPR007219">
    <property type="entry name" value="XnlR_reg_dom"/>
</dbReference>
<keyword evidence="9" id="KW-1185">Reference proteome</keyword>
<feature type="compositionally biased region" description="Polar residues" evidence="6">
    <location>
        <begin position="32"/>
        <end position="41"/>
    </location>
</feature>
<evidence type="ECO:0000259" key="7">
    <source>
        <dbReference type="PROSITE" id="PS50048"/>
    </source>
</evidence>
<dbReference type="VEuPathDB" id="FungiDB:F503_01575"/>
<feature type="domain" description="Zn(2)-C6 fungal-type" evidence="7">
    <location>
        <begin position="70"/>
        <end position="100"/>
    </location>
</feature>
<dbReference type="SMART" id="SM00066">
    <property type="entry name" value="GAL4"/>
    <property type="match status" value="2"/>
</dbReference>
<evidence type="ECO:0000313" key="8">
    <source>
        <dbReference type="EMBL" id="EPE02834.1"/>
    </source>
</evidence>
<protein>
    <submittedName>
        <fullName evidence="8">Nitrate assimilation regulatory protein</fullName>
    </submittedName>
</protein>
<organism evidence="8 9">
    <name type="scientific">Ophiostoma piceae (strain UAMH 11346)</name>
    <name type="common">Sap stain fungus</name>
    <dbReference type="NCBI Taxonomy" id="1262450"/>
    <lineage>
        <taxon>Eukaryota</taxon>
        <taxon>Fungi</taxon>
        <taxon>Dikarya</taxon>
        <taxon>Ascomycota</taxon>
        <taxon>Pezizomycotina</taxon>
        <taxon>Sordariomycetes</taxon>
        <taxon>Sordariomycetidae</taxon>
        <taxon>Ophiostomatales</taxon>
        <taxon>Ophiostomataceae</taxon>
        <taxon>Ophiostoma</taxon>
    </lineage>
</organism>
<evidence type="ECO:0000256" key="4">
    <source>
        <dbReference type="ARBA" id="ARBA00023163"/>
    </source>
</evidence>
<dbReference type="CDD" id="cd00067">
    <property type="entry name" value="GAL4"/>
    <property type="match status" value="2"/>
</dbReference>
<gene>
    <name evidence="8" type="ORF">F503_01575</name>
</gene>
<dbReference type="GO" id="GO:0008270">
    <property type="term" value="F:zinc ion binding"/>
    <property type="evidence" value="ECO:0007669"/>
    <property type="project" value="InterPro"/>
</dbReference>
<feature type="region of interest" description="Disordered" evidence="6">
    <location>
        <begin position="838"/>
        <end position="882"/>
    </location>
</feature>
<evidence type="ECO:0000256" key="1">
    <source>
        <dbReference type="ARBA" id="ARBA00004123"/>
    </source>
</evidence>
<evidence type="ECO:0000313" key="9">
    <source>
        <dbReference type="Proteomes" id="UP000016923"/>
    </source>
</evidence>
<dbReference type="InterPro" id="IPR001138">
    <property type="entry name" value="Zn2Cys6_DnaBD"/>
</dbReference>
<dbReference type="Gene3D" id="4.10.240.10">
    <property type="entry name" value="Zn(2)-C6 fungal-type DNA-binding domain"/>
    <property type="match status" value="2"/>
</dbReference>
<dbReference type="AlphaFoldDB" id="S3BNP7"/>
<feature type="compositionally biased region" description="Low complexity" evidence="6">
    <location>
        <begin position="838"/>
        <end position="864"/>
    </location>
</feature>
<dbReference type="PANTHER" id="PTHR47338:SF7">
    <property type="entry name" value="ZN(II)2CYS6 TRANSCRIPTION FACTOR (EUROFUNG)"/>
    <property type="match status" value="1"/>
</dbReference>
<dbReference type="PROSITE" id="PS50048">
    <property type="entry name" value="ZN2_CY6_FUNGAL_2"/>
    <property type="match status" value="2"/>
</dbReference>
<dbReference type="CDD" id="cd12148">
    <property type="entry name" value="fungal_TF_MHR"/>
    <property type="match status" value="1"/>
</dbReference>
<dbReference type="GO" id="GO:0003677">
    <property type="term" value="F:DNA binding"/>
    <property type="evidence" value="ECO:0007669"/>
    <property type="project" value="InterPro"/>
</dbReference>
<dbReference type="InterPro" id="IPR050815">
    <property type="entry name" value="TF_fung"/>
</dbReference>
<keyword evidence="2" id="KW-0479">Metal-binding</keyword>
<proteinExistence type="predicted"/>
<evidence type="ECO:0000256" key="2">
    <source>
        <dbReference type="ARBA" id="ARBA00022723"/>
    </source>
</evidence>
<dbReference type="OrthoDB" id="2017365at2759"/>
<name>S3BNP7_OPHP1</name>
<feature type="compositionally biased region" description="Polar residues" evidence="6">
    <location>
        <begin position="865"/>
        <end position="882"/>
    </location>
</feature>
<keyword evidence="5" id="KW-0539">Nucleus</keyword>
<sequence length="917" mass="97533">METQNITAATEPPPVASVTAAAPMKATEGAMDSNTAKTANPNDTNTSDNTTNNINTSSINNGTPKKVSQTCVTCRARKVRCDGRRNICSNCERLGFPCSFDDTPGIGLFDGSNGATSGSGIGASGAAGGAVAGAGLLSDSVAAPTTSINITSSADLLQSIPRRRARQACQNCHARKARCTGGTPQCDRCRSLGIECVYRPGKRTRLSPVSGSIAGDNLTSSNAMNNYNSNNGNNTTGHMGHRDDRYERGLSESSDHADVTMTGIAHGPAQASIPMGSAASASGLAALAGVSVAAGGLEASASSLATRSVPSEVLEALAMRTFDQFFRHIHHIPTFAFLHRASLMQRYRAGLVDRPLLLALVGITSLMTDLGQGTRELGKQCIAEAEALVLSRLDRPSTLGLQALVFVIHYRVLSGRFSSAFMLHGVASRFASALRLNHENTRLCFLARESRRRLMWALYMIDSSMANGYADFSLWAYRSDDAMNIQLPCNERNFEFDLPERTESLRPPPRSPGGELPPLPDDIGFLALHVRIRSLRGRVLQFTKDVTSSSKMALSDIASIPARCAEIADELDSFAARLPVSFRWSEGNVRLRTYSPRLCVFLMTHVWWEQCHCELYRLGLVGLQEALPSLTIAQVNLQYPSFVQHCRDQVLEHASAMAEMFRLLLTLDNGVPVTDLDLPICLYQCVRLLFYVSRGDGGVPHDSFLELAGVCTQVLARTVMTPATVQIRANLEKLMAQGLSIEIAPSGRSTPDIVQMETEDDISGLLQPARAAHGGGGGGGGGRMPQTSPGSVLRINRRAAAAEGFNAGLSMGLNGNGSPANAANAVMFDTFDIPGGLDTNANNNNTNTGGVTGQGQTQSGAATTPVNANTGTTADSSPQPTAESALDAFDLDVDNFGATDLGGWFSGDWVTNNEFAT</sequence>
<reference evidence="8 9" key="1">
    <citation type="journal article" date="2013" name="BMC Genomics">
        <title>The genome and transcriptome of the pine saprophyte Ophiostoma piceae, and a comparison with the bark beetle-associated pine pathogen Grosmannia clavigera.</title>
        <authorList>
            <person name="Haridas S."/>
            <person name="Wang Y."/>
            <person name="Lim L."/>
            <person name="Massoumi Alamouti S."/>
            <person name="Jackman S."/>
            <person name="Docking R."/>
            <person name="Robertson G."/>
            <person name="Birol I."/>
            <person name="Bohlmann J."/>
            <person name="Breuil C."/>
        </authorList>
    </citation>
    <scope>NUCLEOTIDE SEQUENCE [LARGE SCALE GENOMIC DNA]</scope>
    <source>
        <strain evidence="8 9">UAMH 11346</strain>
    </source>
</reference>
<dbReference type="Pfam" id="PF04082">
    <property type="entry name" value="Fungal_trans"/>
    <property type="match status" value="1"/>
</dbReference>
<accession>S3BNP7</accession>
<dbReference type="eggNOG" id="ENOG502SK8P">
    <property type="taxonomic scope" value="Eukaryota"/>
</dbReference>
<dbReference type="HOGENOM" id="CLU_011581_2_0_1"/>
<dbReference type="EMBL" id="KE148173">
    <property type="protein sequence ID" value="EPE02834.1"/>
    <property type="molecule type" value="Genomic_DNA"/>
</dbReference>
<evidence type="ECO:0000256" key="5">
    <source>
        <dbReference type="ARBA" id="ARBA00023242"/>
    </source>
</evidence>
<dbReference type="GO" id="GO:0006351">
    <property type="term" value="P:DNA-templated transcription"/>
    <property type="evidence" value="ECO:0007669"/>
    <property type="project" value="InterPro"/>
</dbReference>
<dbReference type="PROSITE" id="PS00463">
    <property type="entry name" value="ZN2_CY6_FUNGAL_1"/>
    <property type="match status" value="2"/>
</dbReference>
<evidence type="ECO:0000256" key="3">
    <source>
        <dbReference type="ARBA" id="ARBA00023015"/>
    </source>
</evidence>
<dbReference type="InterPro" id="IPR036864">
    <property type="entry name" value="Zn2-C6_fun-type_DNA-bd_sf"/>
</dbReference>
<comment type="subcellular location">
    <subcellularLocation>
        <location evidence="1">Nucleus</location>
    </subcellularLocation>
</comment>
<evidence type="ECO:0000256" key="6">
    <source>
        <dbReference type="SAM" id="MobiDB-lite"/>
    </source>
</evidence>
<keyword evidence="3" id="KW-0805">Transcription regulation</keyword>
<dbReference type="Proteomes" id="UP000016923">
    <property type="component" value="Unassembled WGS sequence"/>
</dbReference>
<dbReference type="Pfam" id="PF00172">
    <property type="entry name" value="Zn_clus"/>
    <property type="match status" value="2"/>
</dbReference>
<dbReference type="STRING" id="1262450.S3BNP7"/>
<feature type="compositionally biased region" description="Low complexity" evidence="6">
    <location>
        <begin position="42"/>
        <end position="61"/>
    </location>
</feature>
<dbReference type="GO" id="GO:0005634">
    <property type="term" value="C:nucleus"/>
    <property type="evidence" value="ECO:0007669"/>
    <property type="project" value="UniProtKB-SubCell"/>
</dbReference>
<dbReference type="PANTHER" id="PTHR47338">
    <property type="entry name" value="ZN(II)2CYS6 TRANSCRIPTION FACTOR (EUROFUNG)-RELATED"/>
    <property type="match status" value="1"/>
</dbReference>
<dbReference type="GO" id="GO:0000981">
    <property type="term" value="F:DNA-binding transcription factor activity, RNA polymerase II-specific"/>
    <property type="evidence" value="ECO:0007669"/>
    <property type="project" value="InterPro"/>
</dbReference>
<dbReference type="SUPFAM" id="SSF57701">
    <property type="entry name" value="Zn2/Cys6 DNA-binding domain"/>
    <property type="match status" value="2"/>
</dbReference>